<feature type="binding site" evidence="8">
    <location>
        <position position="209"/>
    </location>
    <ligand>
        <name>Zn(2+)</name>
        <dbReference type="ChEBI" id="CHEBI:29105"/>
        <label>1</label>
        <note>catalytic</note>
    </ligand>
</feature>
<keyword evidence="5 8" id="KW-0255">Endonuclease</keyword>
<dbReference type="SUPFAM" id="SSF56281">
    <property type="entry name" value="Metallo-hydrolase/oxidoreductase"/>
    <property type="match status" value="1"/>
</dbReference>
<sequence length="319" mass="35187">MDILFLGTSAGTPTKTRNVTGLALIEEVGRAWYLIDCGEATQHQLLHTSLSLHDLQAIFITHVHGDHCYGLPGLLASAGMLGRKEPLPIIAPAGIEHWIMATQQMSQLYLPFELIFVAVESLTYWDTPRWRVDTIPLSHRVPSFAYRFNESQPEPSLDSEKLIREHIPRGPLWGQLRKGIDVIHDGRTLRSSDYLLFRNAPRCLVIGGDNDRPGLLSNACQGAQVLIHEATYTQEIAAKAGKDVGHSTAADVASFAQATGLPNLVLTHFSPRYQTATNQGLSLEDLRNEAAACYEGHLFLAEDFSRLRLSKTGQLTSLA</sequence>
<organism evidence="9 10">
    <name type="scientific">Pseudomonas duriflava</name>
    <dbReference type="NCBI Taxonomy" id="459528"/>
    <lineage>
        <taxon>Bacteria</taxon>
        <taxon>Pseudomonadati</taxon>
        <taxon>Pseudomonadota</taxon>
        <taxon>Gammaproteobacteria</taxon>
        <taxon>Pseudomonadales</taxon>
        <taxon>Pseudomonadaceae</taxon>
        <taxon>Pseudomonas</taxon>
    </lineage>
</organism>
<feature type="binding site" evidence="8">
    <location>
        <position position="139"/>
    </location>
    <ligand>
        <name>Zn(2+)</name>
        <dbReference type="ChEBI" id="CHEBI:29105"/>
        <label>1</label>
        <note>catalytic</note>
    </ligand>
</feature>
<evidence type="ECO:0000256" key="2">
    <source>
        <dbReference type="ARBA" id="ARBA00022694"/>
    </source>
</evidence>
<evidence type="ECO:0000313" key="10">
    <source>
        <dbReference type="Proteomes" id="UP000316905"/>
    </source>
</evidence>
<comment type="similarity">
    <text evidence="8">Belongs to the RNase Z family.</text>
</comment>
<dbReference type="HAMAP" id="MF_01818">
    <property type="entry name" value="RNase_Z_BN"/>
    <property type="match status" value="1"/>
</dbReference>
<comment type="cofactor">
    <cofactor evidence="8">
        <name>Zn(2+)</name>
        <dbReference type="ChEBI" id="CHEBI:29105"/>
    </cofactor>
    <text evidence="8">Binds 2 Zn(2+) ions.</text>
</comment>
<feature type="binding site" evidence="8">
    <location>
        <position position="64"/>
    </location>
    <ligand>
        <name>Zn(2+)</name>
        <dbReference type="ChEBI" id="CHEBI:29105"/>
        <label>1</label>
        <note>catalytic</note>
    </ligand>
</feature>
<dbReference type="PANTHER" id="PTHR46018">
    <property type="entry name" value="ZINC PHOSPHODIESTERASE ELAC PROTEIN 1"/>
    <property type="match status" value="1"/>
</dbReference>
<keyword evidence="10" id="KW-1185">Reference proteome</keyword>
<evidence type="ECO:0000256" key="4">
    <source>
        <dbReference type="ARBA" id="ARBA00022723"/>
    </source>
</evidence>
<keyword evidence="6 8" id="KW-0378">Hydrolase</keyword>
<evidence type="ECO:0000313" key="9">
    <source>
        <dbReference type="EMBL" id="TWI53181.1"/>
    </source>
</evidence>
<dbReference type="InterPro" id="IPR013471">
    <property type="entry name" value="RNase_Z/BN"/>
</dbReference>
<dbReference type="PANTHER" id="PTHR46018:SF2">
    <property type="entry name" value="ZINC PHOSPHODIESTERASE ELAC PROTEIN 1"/>
    <property type="match status" value="1"/>
</dbReference>
<protein>
    <recommendedName>
        <fullName evidence="8">Ribonuclease Z</fullName>
        <shortName evidence="8">RNase Z</shortName>
        <ecNumber evidence="8">3.1.26.11</ecNumber>
    </recommendedName>
    <alternativeName>
        <fullName evidence="8">tRNA 3 endonuclease</fullName>
    </alternativeName>
    <alternativeName>
        <fullName evidence="8">tRNase Z</fullName>
    </alternativeName>
</protein>
<keyword evidence="4 8" id="KW-0479">Metal-binding</keyword>
<keyword evidence="3 8" id="KW-0540">Nuclease</keyword>
<feature type="binding site" evidence="8">
    <location>
        <position position="66"/>
    </location>
    <ligand>
        <name>Zn(2+)</name>
        <dbReference type="ChEBI" id="CHEBI:29105"/>
        <label>2</label>
        <note>catalytic</note>
    </ligand>
</feature>
<comment type="caution">
    <text evidence="9">The sequence shown here is derived from an EMBL/GenBank/DDBJ whole genome shotgun (WGS) entry which is preliminary data.</text>
</comment>
<evidence type="ECO:0000256" key="7">
    <source>
        <dbReference type="ARBA" id="ARBA00022833"/>
    </source>
</evidence>
<feature type="active site" description="Proton acceptor" evidence="8">
    <location>
        <position position="66"/>
    </location>
</feature>
<dbReference type="EMBL" id="VLKY01000009">
    <property type="protein sequence ID" value="TWI53181.1"/>
    <property type="molecule type" value="Genomic_DNA"/>
</dbReference>
<dbReference type="InterPro" id="IPR036866">
    <property type="entry name" value="RibonucZ/Hydroxyglut_hydro"/>
</dbReference>
<dbReference type="RefSeq" id="WP_145143318.1">
    <property type="nucleotide sequence ID" value="NZ_VLKY01000009.1"/>
</dbReference>
<comment type="function">
    <text evidence="8">Zinc phosphodiesterase, which displays some tRNA 3'-processing endonuclease activity. Probably involved in tRNA maturation, by removing a 3'-trailer from precursor tRNA.</text>
</comment>
<dbReference type="OrthoDB" id="9803916at2"/>
<keyword evidence="2 8" id="KW-0819">tRNA processing</keyword>
<dbReference type="AlphaFoldDB" id="A0A562Q8T5"/>
<dbReference type="GO" id="GO:0008270">
    <property type="term" value="F:zinc ion binding"/>
    <property type="evidence" value="ECO:0007669"/>
    <property type="project" value="UniProtKB-UniRule"/>
</dbReference>
<dbReference type="GO" id="GO:0042781">
    <property type="term" value="F:3'-tRNA processing endoribonuclease activity"/>
    <property type="evidence" value="ECO:0007669"/>
    <property type="project" value="UniProtKB-UniRule"/>
</dbReference>
<comment type="subunit">
    <text evidence="1 8">Homodimer.</text>
</comment>
<dbReference type="Proteomes" id="UP000316905">
    <property type="component" value="Unassembled WGS sequence"/>
</dbReference>
<evidence type="ECO:0000256" key="3">
    <source>
        <dbReference type="ARBA" id="ARBA00022722"/>
    </source>
</evidence>
<evidence type="ECO:0000256" key="1">
    <source>
        <dbReference type="ARBA" id="ARBA00011738"/>
    </source>
</evidence>
<evidence type="ECO:0000256" key="5">
    <source>
        <dbReference type="ARBA" id="ARBA00022759"/>
    </source>
</evidence>
<dbReference type="Gene3D" id="3.60.15.10">
    <property type="entry name" value="Ribonuclease Z/Hydroxyacylglutathione hydrolase-like"/>
    <property type="match status" value="1"/>
</dbReference>
<comment type="catalytic activity">
    <reaction evidence="8">
        <text>Endonucleolytic cleavage of RNA, removing extra 3' nucleotides from tRNA precursor, generating 3' termini of tRNAs. A 3'-hydroxy group is left at the tRNA terminus and a 5'-phosphoryl group is left at the trailer molecule.</text>
        <dbReference type="EC" id="3.1.26.11"/>
    </reaction>
</comment>
<feature type="binding site" evidence="8">
    <location>
        <position position="209"/>
    </location>
    <ligand>
        <name>Zn(2+)</name>
        <dbReference type="ChEBI" id="CHEBI:29105"/>
        <label>2</label>
        <note>catalytic</note>
    </ligand>
</feature>
<gene>
    <name evidence="8" type="primary">rnz</name>
    <name evidence="9" type="ORF">IQ22_03028</name>
</gene>
<dbReference type="EC" id="3.1.26.11" evidence="8"/>
<feature type="binding site" evidence="8">
    <location>
        <position position="268"/>
    </location>
    <ligand>
        <name>Zn(2+)</name>
        <dbReference type="ChEBI" id="CHEBI:29105"/>
        <label>2</label>
        <note>catalytic</note>
    </ligand>
</feature>
<name>A0A562Q8T5_9PSED</name>
<keyword evidence="7 8" id="KW-0862">Zinc</keyword>
<reference evidence="9 10" key="1">
    <citation type="journal article" date="2015" name="Stand. Genomic Sci.">
        <title>Genomic Encyclopedia of Bacterial and Archaeal Type Strains, Phase III: the genomes of soil and plant-associated and newly described type strains.</title>
        <authorList>
            <person name="Whitman W.B."/>
            <person name="Woyke T."/>
            <person name="Klenk H.P."/>
            <person name="Zhou Y."/>
            <person name="Lilburn T.G."/>
            <person name="Beck B.J."/>
            <person name="De Vos P."/>
            <person name="Vandamme P."/>
            <person name="Eisen J.A."/>
            <person name="Garrity G."/>
            <person name="Hugenholtz P."/>
            <person name="Kyrpides N.C."/>
        </authorList>
    </citation>
    <scope>NUCLEOTIDE SEQUENCE [LARGE SCALE GENOMIC DNA]</scope>
    <source>
        <strain evidence="9 10">CGMCC 1.6858</strain>
    </source>
</reference>
<proteinExistence type="inferred from homology"/>
<dbReference type="Pfam" id="PF23023">
    <property type="entry name" value="Anti-Pycsar_Apyc1"/>
    <property type="match status" value="1"/>
</dbReference>
<evidence type="ECO:0000256" key="6">
    <source>
        <dbReference type="ARBA" id="ARBA00022801"/>
    </source>
</evidence>
<evidence type="ECO:0000256" key="8">
    <source>
        <dbReference type="HAMAP-Rule" id="MF_01818"/>
    </source>
</evidence>
<feature type="binding site" evidence="8">
    <location>
        <position position="62"/>
    </location>
    <ligand>
        <name>Zn(2+)</name>
        <dbReference type="ChEBI" id="CHEBI:29105"/>
        <label>1</label>
        <note>catalytic</note>
    </ligand>
</feature>
<accession>A0A562Q8T5</accession>
<feature type="binding site" evidence="8">
    <location>
        <position position="67"/>
    </location>
    <ligand>
        <name>Zn(2+)</name>
        <dbReference type="ChEBI" id="CHEBI:29105"/>
        <label>2</label>
        <note>catalytic</note>
    </ligand>
</feature>
<dbReference type="CDD" id="cd07717">
    <property type="entry name" value="RNaseZ_ZiPD-like_MBL-fold"/>
    <property type="match status" value="1"/>
</dbReference>